<protein>
    <submittedName>
        <fullName evidence="2">Uncharacterized protein</fullName>
    </submittedName>
</protein>
<reference evidence="2" key="1">
    <citation type="submission" date="2022-09" db="EMBL/GenBank/DDBJ databases">
        <title>Complete genome sequence of Pseudomonas promysalinigenes strain RL-WG26, a newly isolated PGPR with the potential for plant salinity stress alleviation.</title>
        <authorList>
            <person name="Ren L."/>
            <person name="Wang G."/>
            <person name="Hu H."/>
        </authorList>
    </citation>
    <scope>NUCLEOTIDE SEQUENCE</scope>
    <source>
        <strain evidence="2">RL-WG26</strain>
    </source>
</reference>
<dbReference type="EMBL" id="CP104557">
    <property type="protein sequence ID" value="UXH38740.1"/>
    <property type="molecule type" value="Genomic_DNA"/>
</dbReference>
<keyword evidence="3" id="KW-1185">Reference proteome</keyword>
<accession>A0ABY6AMF4</accession>
<feature type="signal peptide" evidence="1">
    <location>
        <begin position="1"/>
        <end position="20"/>
    </location>
</feature>
<organism evidence="2 3">
    <name type="scientific">Pseudomonas promysalinigenes</name>
    <dbReference type="NCBI Taxonomy" id="485898"/>
    <lineage>
        <taxon>Bacteria</taxon>
        <taxon>Pseudomonadati</taxon>
        <taxon>Pseudomonadota</taxon>
        <taxon>Gammaproteobacteria</taxon>
        <taxon>Pseudomonadales</taxon>
        <taxon>Pseudomonadaceae</taxon>
        <taxon>Pseudomonas</taxon>
    </lineage>
</organism>
<evidence type="ECO:0000313" key="2">
    <source>
        <dbReference type="EMBL" id="UXH38740.1"/>
    </source>
</evidence>
<gene>
    <name evidence="2" type="ORF">N5C08_17415</name>
</gene>
<sequence length="100" mass="10877">MRFFAIVSIAGVLTVGNTLAATCPEPSSISQKADTQDGMDGIAYSATNADGQWSGFSPDAKESKVDEFKLLNQKETETSFICRYESKDEGISLALKKMMR</sequence>
<proteinExistence type="predicted"/>
<feature type="chain" id="PRO_5046525945" evidence="1">
    <location>
        <begin position="21"/>
        <end position="100"/>
    </location>
</feature>
<dbReference type="RefSeq" id="WP_261743869.1">
    <property type="nucleotide sequence ID" value="NZ_CP104557.1"/>
</dbReference>
<name>A0ABY6AMF4_9PSED</name>
<dbReference type="Proteomes" id="UP001064504">
    <property type="component" value="Chromosome"/>
</dbReference>
<keyword evidence="1" id="KW-0732">Signal</keyword>
<evidence type="ECO:0000256" key="1">
    <source>
        <dbReference type="SAM" id="SignalP"/>
    </source>
</evidence>
<evidence type="ECO:0000313" key="3">
    <source>
        <dbReference type="Proteomes" id="UP001064504"/>
    </source>
</evidence>